<dbReference type="Gene3D" id="1.10.287.1080">
    <property type="entry name" value="MazG-like"/>
    <property type="match status" value="1"/>
</dbReference>
<name>A0A7D6VI88_9NOCA</name>
<evidence type="ECO:0000313" key="1">
    <source>
        <dbReference type="EMBL" id="QLY33495.1"/>
    </source>
</evidence>
<keyword evidence="2" id="KW-1185">Reference proteome</keyword>
<dbReference type="GO" id="GO:0042262">
    <property type="term" value="P:DNA protection"/>
    <property type="evidence" value="ECO:0007669"/>
    <property type="project" value="TreeGrafter"/>
</dbReference>
<dbReference type="GO" id="GO:0005829">
    <property type="term" value="C:cytosol"/>
    <property type="evidence" value="ECO:0007669"/>
    <property type="project" value="TreeGrafter"/>
</dbReference>
<dbReference type="Proteomes" id="UP000515512">
    <property type="component" value="Chromosome"/>
</dbReference>
<dbReference type="AlphaFoldDB" id="A0A7D6VI88"/>
<dbReference type="EMBL" id="CP059399">
    <property type="protein sequence ID" value="QLY33495.1"/>
    <property type="molecule type" value="Genomic_DNA"/>
</dbReference>
<dbReference type="Pfam" id="PF12643">
    <property type="entry name" value="MazG-like"/>
    <property type="match status" value="1"/>
</dbReference>
<dbReference type="InterPro" id="IPR025984">
    <property type="entry name" value="DCTPP"/>
</dbReference>
<sequence length="117" mass="13292">MAIDRLQALISDFATERDWNQFHTPKNLVMALMGEVGELSEIFQWLTPEQSAAISNDDHGRARVEEELADVFIYLLRLADVLQIDLVAAAEAKVRSNEERYPVALTRGRAVKHSELR</sequence>
<reference evidence="1 2" key="1">
    <citation type="submission" date="2020-07" db="EMBL/GenBank/DDBJ databases">
        <authorList>
            <person name="Zhuang K."/>
            <person name="Ran Y."/>
        </authorList>
    </citation>
    <scope>NUCLEOTIDE SEQUENCE [LARGE SCALE GENOMIC DNA]</scope>
    <source>
        <strain evidence="1 2">WCH-YHL-001</strain>
    </source>
</reference>
<dbReference type="RefSeq" id="WP_181584659.1">
    <property type="nucleotide sequence ID" value="NZ_CP059399.1"/>
</dbReference>
<dbReference type="PANTHER" id="PTHR46523:SF1">
    <property type="entry name" value="DCTP PYROPHOSPHATASE 1"/>
    <property type="match status" value="1"/>
</dbReference>
<gene>
    <name evidence="1" type="ORF">H0264_15805</name>
</gene>
<evidence type="ECO:0000313" key="2">
    <source>
        <dbReference type="Proteomes" id="UP000515512"/>
    </source>
</evidence>
<dbReference type="InterPro" id="IPR052555">
    <property type="entry name" value="dCTP_Pyrophosphatase"/>
</dbReference>
<proteinExistence type="predicted"/>
<organism evidence="1 2">
    <name type="scientific">Nocardia huaxiensis</name>
    <dbReference type="NCBI Taxonomy" id="2755382"/>
    <lineage>
        <taxon>Bacteria</taxon>
        <taxon>Bacillati</taxon>
        <taxon>Actinomycetota</taxon>
        <taxon>Actinomycetes</taxon>
        <taxon>Mycobacteriales</taxon>
        <taxon>Nocardiaceae</taxon>
        <taxon>Nocardia</taxon>
    </lineage>
</organism>
<dbReference type="SUPFAM" id="SSF101386">
    <property type="entry name" value="all-alpha NTP pyrophosphatases"/>
    <property type="match status" value="1"/>
</dbReference>
<dbReference type="KEGG" id="nhu:H0264_15805"/>
<dbReference type="PANTHER" id="PTHR46523">
    <property type="entry name" value="DCTP PYROPHOSPHATASE 1"/>
    <property type="match status" value="1"/>
</dbReference>
<keyword evidence="1" id="KW-0378">Hydrolase</keyword>
<accession>A0A7D6VI88</accession>
<dbReference type="CDD" id="cd11537">
    <property type="entry name" value="NTP-PPase_RS21-C6_like"/>
    <property type="match status" value="1"/>
</dbReference>
<dbReference type="GO" id="GO:0006253">
    <property type="term" value="P:dCTP catabolic process"/>
    <property type="evidence" value="ECO:0007669"/>
    <property type="project" value="TreeGrafter"/>
</dbReference>
<dbReference type="GO" id="GO:0047840">
    <property type="term" value="F:dCTP diphosphatase activity"/>
    <property type="evidence" value="ECO:0007669"/>
    <property type="project" value="TreeGrafter"/>
</dbReference>
<dbReference type="PIRSF" id="PIRSF029826">
    <property type="entry name" value="UCP029826_pph"/>
    <property type="match status" value="1"/>
</dbReference>
<protein>
    <submittedName>
        <fullName evidence="1">Nucleotide pyrophosphohydrolase</fullName>
    </submittedName>
</protein>